<gene>
    <name evidence="1" type="ORF">AEth_00153</name>
</gene>
<accession>A0A8B3S6M8</accession>
<sequence length="40" mass="4862">MTVIIERLIQRNIRWVLLWVSKFIGDEIRVTELPKEPIKQ</sequence>
<evidence type="ECO:0000313" key="2">
    <source>
        <dbReference type="Proteomes" id="UP000291831"/>
    </source>
</evidence>
<comment type="caution">
    <text evidence="1">The sequence shown here is derived from an EMBL/GenBank/DDBJ whole genome shotgun (WGS) entry which is preliminary data.</text>
</comment>
<dbReference type="AlphaFoldDB" id="A0A8B3S6M8"/>
<organism evidence="1 2">
    <name type="scientific">Candidatus Argoarchaeum ethanivorans</name>
    <dbReference type="NCBI Taxonomy" id="2608793"/>
    <lineage>
        <taxon>Archaea</taxon>
        <taxon>Methanobacteriati</taxon>
        <taxon>Methanobacteriota</taxon>
        <taxon>Stenosarchaea group</taxon>
        <taxon>Methanomicrobia</taxon>
        <taxon>Methanosarcinales</taxon>
        <taxon>Methanosarcinales incertae sedis</taxon>
        <taxon>GOM Arc I cluster</taxon>
        <taxon>Candidatus Argoarchaeum</taxon>
    </lineage>
</organism>
<dbReference type="EMBL" id="RPGO01000003">
    <property type="protein sequence ID" value="RZB33036.1"/>
    <property type="molecule type" value="Genomic_DNA"/>
</dbReference>
<protein>
    <submittedName>
        <fullName evidence="1">Uncharacterized protein</fullName>
    </submittedName>
</protein>
<evidence type="ECO:0000313" key="1">
    <source>
        <dbReference type="EMBL" id="RZB33036.1"/>
    </source>
</evidence>
<dbReference type="Proteomes" id="UP000291831">
    <property type="component" value="Unassembled WGS sequence"/>
</dbReference>
<name>A0A8B3S6M8_9EURY</name>
<reference evidence="2" key="1">
    <citation type="submission" date="2019-01" db="EMBL/GenBank/DDBJ databases">
        <title>Anaerobic oxidation of ethane by archaea from a marine hydrocarbon seep.</title>
        <authorList>
            <person name="Musat F."/>
        </authorList>
    </citation>
    <scope>NUCLEOTIDE SEQUENCE [LARGE SCALE GENOMIC DNA]</scope>
</reference>
<proteinExistence type="predicted"/>